<reference evidence="2 3" key="2">
    <citation type="submission" date="2018-11" db="EMBL/GenBank/DDBJ databases">
        <authorList>
            <consortium name="Pathogen Informatics"/>
        </authorList>
    </citation>
    <scope>NUCLEOTIDE SEQUENCE [LARGE SCALE GENOMIC DNA]</scope>
    <source>
        <strain evidence="2 3">MHpl1</strain>
    </source>
</reference>
<evidence type="ECO:0000313" key="2">
    <source>
        <dbReference type="EMBL" id="VDO44651.1"/>
    </source>
</evidence>
<evidence type="ECO:0000256" key="1">
    <source>
        <dbReference type="SAM" id="MobiDB-lite"/>
    </source>
</evidence>
<reference evidence="4" key="1">
    <citation type="submission" date="2017-02" db="UniProtKB">
        <authorList>
            <consortium name="WormBaseParasite"/>
        </authorList>
    </citation>
    <scope>IDENTIFICATION</scope>
</reference>
<feature type="region of interest" description="Disordered" evidence="1">
    <location>
        <begin position="140"/>
        <end position="160"/>
    </location>
</feature>
<feature type="compositionally biased region" description="Basic and acidic residues" evidence="1">
    <location>
        <begin position="140"/>
        <end position="151"/>
    </location>
</feature>
<protein>
    <submittedName>
        <fullName evidence="4">SMAP domain-containing protein</fullName>
    </submittedName>
</protein>
<feature type="region of interest" description="Disordered" evidence="1">
    <location>
        <begin position="1"/>
        <end position="99"/>
    </location>
</feature>
<gene>
    <name evidence="2" type="ORF">HPLM_LOCUS12071</name>
</gene>
<dbReference type="EMBL" id="UZAF01017751">
    <property type="protein sequence ID" value="VDO44651.1"/>
    <property type="molecule type" value="Genomic_DNA"/>
</dbReference>
<keyword evidence="3" id="KW-1185">Reference proteome</keyword>
<accession>A0A0N4WLP2</accession>
<dbReference type="WBParaSite" id="HPLM_0001207901-mRNA-1">
    <property type="protein sequence ID" value="HPLM_0001207901-mRNA-1"/>
    <property type="gene ID" value="HPLM_0001207901"/>
</dbReference>
<feature type="compositionally biased region" description="Basic and acidic residues" evidence="1">
    <location>
        <begin position="88"/>
        <end position="99"/>
    </location>
</feature>
<proteinExistence type="predicted"/>
<sequence length="160" mass="18194">MTELHSQDRPPPPKLKQDEKCGQQELSGGDCRERSNRRHPHSITGGNDRRRNLEGSSIKRSNKPGRAVGARHDQAWAKGWQANTAVDGPRKRDRKEEEKQYHKFLMKKTADNSQPYQIEKKSVASAKAAHYAGLNEKLESRKGGRMSKDPQRFAIARARI</sequence>
<name>A0A0N4WLP2_HAEPC</name>
<dbReference type="Proteomes" id="UP000268014">
    <property type="component" value="Unassembled WGS sequence"/>
</dbReference>
<dbReference type="AlphaFoldDB" id="A0A0N4WLP2"/>
<evidence type="ECO:0000313" key="4">
    <source>
        <dbReference type="WBParaSite" id="HPLM_0001207901-mRNA-1"/>
    </source>
</evidence>
<evidence type="ECO:0000313" key="3">
    <source>
        <dbReference type="Proteomes" id="UP000268014"/>
    </source>
</evidence>
<organism evidence="4">
    <name type="scientific">Haemonchus placei</name>
    <name type="common">Barber's pole worm</name>
    <dbReference type="NCBI Taxonomy" id="6290"/>
    <lineage>
        <taxon>Eukaryota</taxon>
        <taxon>Metazoa</taxon>
        <taxon>Ecdysozoa</taxon>
        <taxon>Nematoda</taxon>
        <taxon>Chromadorea</taxon>
        <taxon>Rhabditida</taxon>
        <taxon>Rhabditina</taxon>
        <taxon>Rhabditomorpha</taxon>
        <taxon>Strongyloidea</taxon>
        <taxon>Trichostrongylidae</taxon>
        <taxon>Haemonchus</taxon>
    </lineage>
</organism>